<dbReference type="InterPro" id="IPR052718">
    <property type="entry name" value="NmrA-type_oxidoreductase"/>
</dbReference>
<evidence type="ECO:0000313" key="3">
    <source>
        <dbReference type="Proteomes" id="UP000179642"/>
    </source>
</evidence>
<name>A0A1S2NWW3_9ACTN</name>
<evidence type="ECO:0000259" key="1">
    <source>
        <dbReference type="Pfam" id="PF05368"/>
    </source>
</evidence>
<evidence type="ECO:0000313" key="2">
    <source>
        <dbReference type="EMBL" id="OIJ85706.1"/>
    </source>
</evidence>
<gene>
    <name evidence="2" type="ORF">BIV23_44305</name>
</gene>
<dbReference type="InterPro" id="IPR036291">
    <property type="entry name" value="NAD(P)-bd_dom_sf"/>
</dbReference>
<keyword evidence="3" id="KW-1185">Reference proteome</keyword>
<reference evidence="2 3" key="1">
    <citation type="submission" date="2016-10" db="EMBL/GenBank/DDBJ databases">
        <title>Genome sequence of Streptomyces sp. MUSC 1.</title>
        <authorList>
            <person name="Lee L.-H."/>
            <person name="Ser H.-L."/>
            <person name="Law J.W.-F."/>
        </authorList>
    </citation>
    <scope>NUCLEOTIDE SEQUENCE [LARGE SCALE GENOMIC DNA]</scope>
    <source>
        <strain evidence="2 3">MUSC 1</strain>
    </source>
</reference>
<protein>
    <submittedName>
        <fullName evidence="2">NAD(P)-dependent oxidoreductase</fullName>
    </submittedName>
</protein>
<dbReference type="InterPro" id="IPR008030">
    <property type="entry name" value="NmrA-like"/>
</dbReference>
<dbReference type="RefSeq" id="WP_071386659.1">
    <property type="nucleotide sequence ID" value="NZ_MLYO01000134.1"/>
</dbReference>
<dbReference type="EMBL" id="MLYO01000134">
    <property type="protein sequence ID" value="OIJ85706.1"/>
    <property type="molecule type" value="Genomic_DNA"/>
</dbReference>
<dbReference type="CDD" id="cd05269">
    <property type="entry name" value="TMR_SDR_a"/>
    <property type="match status" value="1"/>
</dbReference>
<dbReference type="Gene3D" id="3.90.25.10">
    <property type="entry name" value="UDP-galactose 4-epimerase, domain 1"/>
    <property type="match status" value="1"/>
</dbReference>
<dbReference type="AlphaFoldDB" id="A0A1S2NWW3"/>
<dbReference type="Gene3D" id="3.40.50.720">
    <property type="entry name" value="NAD(P)-binding Rossmann-like Domain"/>
    <property type="match status" value="1"/>
</dbReference>
<dbReference type="Proteomes" id="UP000179642">
    <property type="component" value="Unassembled WGS sequence"/>
</dbReference>
<dbReference type="Pfam" id="PF05368">
    <property type="entry name" value="NmrA"/>
    <property type="match status" value="1"/>
</dbReference>
<sequence length="291" mass="30314">MAPAEAEAQATYAVTGATGRLGGRVARRLAATGTPQTLLCRTPARAPELPGATAVPGAYGDHDAVLRALRGTDRVLMVSASESPDRVAQHRTFVDAAAEAGVAHLVYVSFYGAAPDATFTLARDHWHTEQHIRASGVPFTFLRDNLYADFMPGLVGEDDTLRGPAGDGRAAVVAQDDIADAAVAVLRDPGPHTGRAYELTGPEALTLAEVAATIAAVTGRPVSYVPETVEQAYASRAGYDAPDWQLDAWVSTYTAIADGSLAGVTTAVQDLTGHSATTLEQLLRATPRPAG</sequence>
<proteinExistence type="predicted"/>
<dbReference type="SUPFAM" id="SSF51735">
    <property type="entry name" value="NAD(P)-binding Rossmann-fold domains"/>
    <property type="match status" value="1"/>
</dbReference>
<comment type="caution">
    <text evidence="2">The sequence shown here is derived from an EMBL/GenBank/DDBJ whole genome shotgun (WGS) entry which is preliminary data.</text>
</comment>
<accession>A0A1S2NWW3</accession>
<feature type="domain" description="NmrA-like" evidence="1">
    <location>
        <begin position="11"/>
        <end position="227"/>
    </location>
</feature>
<dbReference type="PANTHER" id="PTHR47129:SF1">
    <property type="entry name" value="NMRA-LIKE DOMAIN-CONTAINING PROTEIN"/>
    <property type="match status" value="1"/>
</dbReference>
<dbReference type="OrthoDB" id="3243290at2"/>
<organism evidence="2 3">
    <name type="scientific">Streptomyces monashensis</name>
    <dbReference type="NCBI Taxonomy" id="1678012"/>
    <lineage>
        <taxon>Bacteria</taxon>
        <taxon>Bacillati</taxon>
        <taxon>Actinomycetota</taxon>
        <taxon>Actinomycetes</taxon>
        <taxon>Kitasatosporales</taxon>
        <taxon>Streptomycetaceae</taxon>
        <taxon>Streptomyces</taxon>
    </lineage>
</organism>
<dbReference type="PANTHER" id="PTHR47129">
    <property type="entry name" value="QUINONE OXIDOREDUCTASE 2"/>
    <property type="match status" value="1"/>
</dbReference>